<reference evidence="2" key="1">
    <citation type="submission" date="2020-05" db="EMBL/GenBank/DDBJ databases">
        <title>Mycena genomes resolve the evolution of fungal bioluminescence.</title>
        <authorList>
            <person name="Tsai I.J."/>
        </authorList>
    </citation>
    <scope>NUCLEOTIDE SEQUENCE</scope>
    <source>
        <strain evidence="2">160909Yilan</strain>
    </source>
</reference>
<comment type="caution">
    <text evidence="2">The sequence shown here is derived from an EMBL/GenBank/DDBJ whole genome shotgun (WGS) entry which is preliminary data.</text>
</comment>
<gene>
    <name evidence="2" type="ORF">MSAN_00493300</name>
</gene>
<evidence type="ECO:0000313" key="2">
    <source>
        <dbReference type="EMBL" id="KAF7372872.1"/>
    </source>
</evidence>
<sequence length="162" mass="17517">MPRRCSSSTQSARPSLTQLNGRDSARLPASKKISLENIPAFELLAGALSESPHLDKYIRLLEIHDIPANCAPSAMVLSSTGARRHHLSRRENPALMEFLSLGSLRCVAIADVKETPLSIVTMLLAACEVFLLGIDITLDGGATESTAPISHPMRHLLSLLRV</sequence>
<name>A0A8H6Z8I5_9AGAR</name>
<keyword evidence="3" id="KW-1185">Reference proteome</keyword>
<dbReference type="EMBL" id="JACAZH010000003">
    <property type="protein sequence ID" value="KAF7372872.1"/>
    <property type="molecule type" value="Genomic_DNA"/>
</dbReference>
<proteinExistence type="predicted"/>
<feature type="compositionally biased region" description="Polar residues" evidence="1">
    <location>
        <begin position="1"/>
        <end position="21"/>
    </location>
</feature>
<accession>A0A8H6Z8I5</accession>
<evidence type="ECO:0000313" key="3">
    <source>
        <dbReference type="Proteomes" id="UP000623467"/>
    </source>
</evidence>
<evidence type="ECO:0000256" key="1">
    <source>
        <dbReference type="SAM" id="MobiDB-lite"/>
    </source>
</evidence>
<organism evidence="2 3">
    <name type="scientific">Mycena sanguinolenta</name>
    <dbReference type="NCBI Taxonomy" id="230812"/>
    <lineage>
        <taxon>Eukaryota</taxon>
        <taxon>Fungi</taxon>
        <taxon>Dikarya</taxon>
        <taxon>Basidiomycota</taxon>
        <taxon>Agaricomycotina</taxon>
        <taxon>Agaricomycetes</taxon>
        <taxon>Agaricomycetidae</taxon>
        <taxon>Agaricales</taxon>
        <taxon>Marasmiineae</taxon>
        <taxon>Mycenaceae</taxon>
        <taxon>Mycena</taxon>
    </lineage>
</organism>
<feature type="region of interest" description="Disordered" evidence="1">
    <location>
        <begin position="1"/>
        <end position="23"/>
    </location>
</feature>
<dbReference type="AlphaFoldDB" id="A0A8H6Z8I5"/>
<dbReference type="Proteomes" id="UP000623467">
    <property type="component" value="Unassembled WGS sequence"/>
</dbReference>
<protein>
    <submittedName>
        <fullName evidence="2">Uncharacterized protein</fullName>
    </submittedName>
</protein>